<feature type="compositionally biased region" description="Basic residues" evidence="1">
    <location>
        <begin position="97"/>
        <end position="114"/>
    </location>
</feature>
<comment type="caution">
    <text evidence="2">The sequence shown here is derived from an EMBL/GenBank/DDBJ whole genome shotgun (WGS) entry which is preliminary data.</text>
</comment>
<accession>A0A4Y3QV49</accession>
<feature type="region of interest" description="Disordered" evidence="1">
    <location>
        <begin position="93"/>
        <end position="114"/>
    </location>
</feature>
<reference evidence="2 3" key="1">
    <citation type="submission" date="2019-06" db="EMBL/GenBank/DDBJ databases">
        <title>Whole genome shotgun sequence of Streptomyces cacaoi subsp. cacaoi NBRC 12748.</title>
        <authorList>
            <person name="Hosoyama A."/>
            <person name="Uohara A."/>
            <person name="Ohji S."/>
            <person name="Ichikawa N."/>
        </authorList>
    </citation>
    <scope>NUCLEOTIDE SEQUENCE [LARGE SCALE GENOMIC DNA]</scope>
    <source>
        <strain evidence="2 3">NBRC 12748</strain>
    </source>
</reference>
<dbReference type="EMBL" id="BJMM01000006">
    <property type="protein sequence ID" value="GEB49296.1"/>
    <property type="molecule type" value="Genomic_DNA"/>
</dbReference>
<evidence type="ECO:0000256" key="1">
    <source>
        <dbReference type="SAM" id="MobiDB-lite"/>
    </source>
</evidence>
<gene>
    <name evidence="2" type="ORF">SCA03_18470</name>
</gene>
<evidence type="ECO:0000313" key="2">
    <source>
        <dbReference type="EMBL" id="GEB49296.1"/>
    </source>
</evidence>
<dbReference type="AlphaFoldDB" id="A0A4Y3QV49"/>
<name>A0A4Y3QV49_STRCI</name>
<proteinExistence type="predicted"/>
<keyword evidence="3" id="KW-1185">Reference proteome</keyword>
<organism evidence="2 3">
    <name type="scientific">Streptomyces cacaoi</name>
    <dbReference type="NCBI Taxonomy" id="1898"/>
    <lineage>
        <taxon>Bacteria</taxon>
        <taxon>Bacillati</taxon>
        <taxon>Actinomycetota</taxon>
        <taxon>Actinomycetes</taxon>
        <taxon>Kitasatosporales</taxon>
        <taxon>Streptomycetaceae</taxon>
        <taxon>Streptomyces</taxon>
    </lineage>
</organism>
<evidence type="ECO:0000313" key="3">
    <source>
        <dbReference type="Proteomes" id="UP000319210"/>
    </source>
</evidence>
<feature type="region of interest" description="Disordered" evidence="1">
    <location>
        <begin position="1"/>
        <end position="21"/>
    </location>
</feature>
<dbReference type="Proteomes" id="UP000319210">
    <property type="component" value="Unassembled WGS sequence"/>
</dbReference>
<sequence>MDLVDERRHPDAAGRAGLDRGHLVEAEAGAESDQPVQLLNPLGRGAVPFECPLQNRARRQRPACDQAADVRELLRARCIANSVASAPRQRLNSAIRAPRRRGGAPRRRFGTSGL</sequence>
<protein>
    <submittedName>
        <fullName evidence="2">Uncharacterized protein</fullName>
    </submittedName>
</protein>